<feature type="region of interest" description="Disordered" evidence="1">
    <location>
        <begin position="1"/>
        <end position="33"/>
    </location>
</feature>
<feature type="compositionally biased region" description="Polar residues" evidence="1">
    <location>
        <begin position="201"/>
        <end position="215"/>
    </location>
</feature>
<comment type="caution">
    <text evidence="2">The sequence shown here is derived from an EMBL/GenBank/DDBJ whole genome shotgun (WGS) entry which is preliminary data.</text>
</comment>
<evidence type="ECO:0000313" key="3">
    <source>
        <dbReference type="Proteomes" id="UP000678393"/>
    </source>
</evidence>
<feature type="region of interest" description="Disordered" evidence="1">
    <location>
        <begin position="98"/>
        <end position="265"/>
    </location>
</feature>
<organism evidence="2 3">
    <name type="scientific">Candidula unifasciata</name>
    <dbReference type="NCBI Taxonomy" id="100452"/>
    <lineage>
        <taxon>Eukaryota</taxon>
        <taxon>Metazoa</taxon>
        <taxon>Spiralia</taxon>
        <taxon>Lophotrochozoa</taxon>
        <taxon>Mollusca</taxon>
        <taxon>Gastropoda</taxon>
        <taxon>Heterobranchia</taxon>
        <taxon>Euthyneura</taxon>
        <taxon>Panpulmonata</taxon>
        <taxon>Eupulmonata</taxon>
        <taxon>Stylommatophora</taxon>
        <taxon>Helicina</taxon>
        <taxon>Helicoidea</taxon>
        <taxon>Geomitridae</taxon>
        <taxon>Candidula</taxon>
    </lineage>
</organism>
<dbReference type="PANTHER" id="PTHR31025:SF25">
    <property type="entry name" value="ZINC FINGER (C2H2)-60"/>
    <property type="match status" value="1"/>
</dbReference>
<feature type="compositionally biased region" description="Basic and acidic residues" evidence="1">
    <location>
        <begin position="225"/>
        <end position="251"/>
    </location>
</feature>
<protein>
    <submittedName>
        <fullName evidence="2">Uncharacterized protein</fullName>
    </submittedName>
</protein>
<feature type="compositionally biased region" description="Polar residues" evidence="1">
    <location>
        <begin position="118"/>
        <end position="140"/>
    </location>
</feature>
<evidence type="ECO:0000313" key="2">
    <source>
        <dbReference type="EMBL" id="CAG5121907.1"/>
    </source>
</evidence>
<evidence type="ECO:0000256" key="1">
    <source>
        <dbReference type="SAM" id="MobiDB-lite"/>
    </source>
</evidence>
<sequence length="496" mass="54389">MASSIGVPAFGPQDVQLTHAEKSGSEKASQQKPCFQSSITIEAPNNIDADVVAKPLEPSVLPVSNAIPKSQTTDASSDVLVNATVVSSVTCDTGNVDAAHQLPSSSTTAAKTTAGSSLGETVSTDQASSSPAGKTLSPTETLVDKPSAINTSDSKEIEKAAETSNHTESGLKPSSNVEPLSAIDSNNGQAKTSPEPVKVIGTSTNHDTVNPSLESAPSKIVPNKNSKDGRLNNNKHQLEDGEELEKPEKKAKLAHTSNTAKGRGKTPEQIFELMDKTFEQRRNVVTKQMPTIPELKELYPDLFTGKQLLLEFQRITKIDIDQKIQEFCVRHATAVIELAKHRKEAAPVLARWEQAKQENDTLKQYWDMVTALCLLPLHFGENFVEMVLEIGEDEEVVAQGKIVPTLVARGNIFRTDEFFLIAENTIVQEFEEFTIAFASLYSSYWVFNMEYPKTIENTYNYIQRCIVRQREPGAIPIACKNFTKTLLKWNKGKEGK</sequence>
<dbReference type="OrthoDB" id="6512834at2759"/>
<name>A0A8S3YXI9_9EUPU</name>
<feature type="compositionally biased region" description="Low complexity" evidence="1">
    <location>
        <begin position="104"/>
        <end position="117"/>
    </location>
</feature>
<proteinExistence type="predicted"/>
<feature type="compositionally biased region" description="Polar residues" evidence="1">
    <location>
        <begin position="162"/>
        <end position="192"/>
    </location>
</feature>
<dbReference type="PANTHER" id="PTHR31025">
    <property type="entry name" value="SI:CH211-196P9.1-RELATED"/>
    <property type="match status" value="1"/>
</dbReference>
<dbReference type="EMBL" id="CAJHNH020001185">
    <property type="protein sequence ID" value="CAG5121907.1"/>
    <property type="molecule type" value="Genomic_DNA"/>
</dbReference>
<keyword evidence="3" id="KW-1185">Reference proteome</keyword>
<reference evidence="2" key="1">
    <citation type="submission" date="2021-04" db="EMBL/GenBank/DDBJ databases">
        <authorList>
            <consortium name="Molecular Ecology Group"/>
        </authorList>
    </citation>
    <scope>NUCLEOTIDE SEQUENCE</scope>
</reference>
<gene>
    <name evidence="2" type="ORF">CUNI_LOCUS7465</name>
</gene>
<accession>A0A8S3YXI9</accession>
<dbReference type="Proteomes" id="UP000678393">
    <property type="component" value="Unassembled WGS sequence"/>
</dbReference>
<dbReference type="AlphaFoldDB" id="A0A8S3YXI9"/>